<keyword evidence="2" id="KW-0732">Signal</keyword>
<dbReference type="RefSeq" id="WP_188439955.1">
    <property type="nucleotide sequence ID" value="NZ_BMGK01000003.1"/>
</dbReference>
<reference evidence="4" key="2">
    <citation type="submission" date="2020-09" db="EMBL/GenBank/DDBJ databases">
        <authorList>
            <person name="Sun Q."/>
            <person name="Zhou Y."/>
        </authorList>
    </citation>
    <scope>NUCLEOTIDE SEQUENCE</scope>
    <source>
        <strain evidence="4">CGMCC 1.12924</strain>
    </source>
</reference>
<sequence length="425" mass="49751">MKISKYIRLSNNLCAILACALFFSFQISLAQQINTDSLLLQAYESLKQKEYSGALKQAHLGKKISPEYLDFQVLIGRVHQLTNQRDSARFYLNRVLEKNTAYEEAFLYLINLELETKNYENAERVINNAITIHPENKNFRFKKLQLYQSKEAVESERTYLKELSTLYPENSEIKQRIFWLDSRFNSNRIGLQYSLTSFNRDGVGPWHLGTIQYIGERKWGSVLGRINYANRRSNGSQLIDGVQFEGESYFFTGENSYANVSIGYSEDLVFPKWRLGASYFQTLPKGWELDLGARYTYVAQNSIPAGILGVGKYFGSYWMHLRSFFQEQNTNVYSAFTLTSRYYYNTRFDYVNFILGYGTSPDERVILADLDQRVELNSYRAGLGYYRQFGKHFIAGVQAVYNRQEYIDENWQNEFESFIMLHYRL</sequence>
<evidence type="ECO:0000259" key="3">
    <source>
        <dbReference type="Pfam" id="PF19413"/>
    </source>
</evidence>
<name>A0A8J2V8M1_9FLAO</name>
<dbReference type="AlphaFoldDB" id="A0A8J2V8M1"/>
<comment type="caution">
    <text evidence="4">The sequence shown here is derived from an EMBL/GenBank/DDBJ whole genome shotgun (WGS) entry which is preliminary data.</text>
</comment>
<evidence type="ECO:0000256" key="1">
    <source>
        <dbReference type="PROSITE-ProRule" id="PRU00339"/>
    </source>
</evidence>
<protein>
    <recommendedName>
        <fullName evidence="3">YaiO beta-barrel domain-containing protein</fullName>
    </recommendedName>
</protein>
<dbReference type="Pfam" id="PF19413">
    <property type="entry name" value="YaiO"/>
    <property type="match status" value="1"/>
</dbReference>
<feature type="domain" description="YaiO beta-barrel" evidence="3">
    <location>
        <begin position="187"/>
        <end position="363"/>
    </location>
</feature>
<dbReference type="SUPFAM" id="SSF48452">
    <property type="entry name" value="TPR-like"/>
    <property type="match status" value="1"/>
</dbReference>
<dbReference type="InterPro" id="IPR019734">
    <property type="entry name" value="TPR_rpt"/>
</dbReference>
<feature type="repeat" description="TPR" evidence="1">
    <location>
        <begin position="103"/>
        <end position="136"/>
    </location>
</feature>
<feature type="chain" id="PRO_5035247742" description="YaiO beta-barrel domain-containing protein" evidence="2">
    <location>
        <begin position="31"/>
        <end position="425"/>
    </location>
</feature>
<evidence type="ECO:0000256" key="2">
    <source>
        <dbReference type="SAM" id="SignalP"/>
    </source>
</evidence>
<dbReference type="NCBIfam" id="TIGR04390">
    <property type="entry name" value="OMP_YaiO_dom"/>
    <property type="match status" value="1"/>
</dbReference>
<evidence type="ECO:0000313" key="4">
    <source>
        <dbReference type="EMBL" id="GGD87255.1"/>
    </source>
</evidence>
<proteinExistence type="predicted"/>
<dbReference type="InterPro" id="IPR030887">
    <property type="entry name" value="Beta-barrel_YaiO"/>
</dbReference>
<accession>A0A8J2V8M1</accession>
<dbReference type="EMBL" id="BMGK01000003">
    <property type="protein sequence ID" value="GGD87255.1"/>
    <property type="molecule type" value="Genomic_DNA"/>
</dbReference>
<dbReference type="Proteomes" id="UP000652231">
    <property type="component" value="Unassembled WGS sequence"/>
</dbReference>
<dbReference type="PROSITE" id="PS50005">
    <property type="entry name" value="TPR"/>
    <property type="match status" value="1"/>
</dbReference>
<gene>
    <name evidence="4" type="ORF">GCM10011312_09150</name>
</gene>
<keyword evidence="5" id="KW-1185">Reference proteome</keyword>
<feature type="signal peptide" evidence="2">
    <location>
        <begin position="1"/>
        <end position="30"/>
    </location>
</feature>
<dbReference type="InterPro" id="IPR011990">
    <property type="entry name" value="TPR-like_helical_dom_sf"/>
</dbReference>
<dbReference type="PROSITE" id="PS51257">
    <property type="entry name" value="PROKAR_LIPOPROTEIN"/>
    <property type="match status" value="1"/>
</dbReference>
<keyword evidence="1" id="KW-0802">TPR repeat</keyword>
<evidence type="ECO:0000313" key="5">
    <source>
        <dbReference type="Proteomes" id="UP000652231"/>
    </source>
</evidence>
<dbReference type="Gene3D" id="1.25.40.10">
    <property type="entry name" value="Tetratricopeptide repeat domain"/>
    <property type="match status" value="1"/>
</dbReference>
<reference evidence="4" key="1">
    <citation type="journal article" date="2014" name="Int. J. Syst. Evol. Microbiol.">
        <title>Complete genome sequence of Corynebacterium casei LMG S-19264T (=DSM 44701T), isolated from a smear-ripened cheese.</title>
        <authorList>
            <consortium name="US DOE Joint Genome Institute (JGI-PGF)"/>
            <person name="Walter F."/>
            <person name="Albersmeier A."/>
            <person name="Kalinowski J."/>
            <person name="Ruckert C."/>
        </authorList>
    </citation>
    <scope>NUCLEOTIDE SEQUENCE</scope>
    <source>
        <strain evidence="4">CGMCC 1.12924</strain>
    </source>
</reference>
<organism evidence="4 5">
    <name type="scientific">Planktosalinus lacus</name>
    <dbReference type="NCBI Taxonomy" id="1526573"/>
    <lineage>
        <taxon>Bacteria</taxon>
        <taxon>Pseudomonadati</taxon>
        <taxon>Bacteroidota</taxon>
        <taxon>Flavobacteriia</taxon>
        <taxon>Flavobacteriales</taxon>
        <taxon>Flavobacteriaceae</taxon>
        <taxon>Planktosalinus</taxon>
    </lineage>
</organism>